<dbReference type="InterPro" id="IPR013766">
    <property type="entry name" value="Thioredoxin_domain"/>
</dbReference>
<dbReference type="Gene3D" id="3.40.30.10">
    <property type="entry name" value="Glutaredoxin"/>
    <property type="match status" value="1"/>
</dbReference>
<evidence type="ECO:0000259" key="4">
    <source>
        <dbReference type="PROSITE" id="PS51352"/>
    </source>
</evidence>
<dbReference type="InterPro" id="IPR036249">
    <property type="entry name" value="Thioredoxin-like_sf"/>
</dbReference>
<keyword evidence="1 3" id="KW-0732">Signal</keyword>
<dbReference type="PROSITE" id="PS00194">
    <property type="entry name" value="THIOREDOXIN_1"/>
    <property type="match status" value="1"/>
</dbReference>
<dbReference type="KEGG" id="scn:Solca_0585"/>
<protein>
    <submittedName>
        <fullName evidence="5">Protein containing a thioredoxin domain</fullName>
    </submittedName>
</protein>
<evidence type="ECO:0000256" key="3">
    <source>
        <dbReference type="SAM" id="SignalP"/>
    </source>
</evidence>
<keyword evidence="2" id="KW-0676">Redox-active center</keyword>
<dbReference type="Proteomes" id="UP000007590">
    <property type="component" value="Chromosome"/>
</dbReference>
<accession>H8KP78</accession>
<reference evidence="5" key="1">
    <citation type="submission" date="2012-02" db="EMBL/GenBank/DDBJ databases">
        <title>The complete genome of Solitalea canadensis DSM 3403.</title>
        <authorList>
            <consortium name="US DOE Joint Genome Institute (JGI-PGF)"/>
            <person name="Lucas S."/>
            <person name="Copeland A."/>
            <person name="Lapidus A."/>
            <person name="Glavina del Rio T."/>
            <person name="Dalin E."/>
            <person name="Tice H."/>
            <person name="Bruce D."/>
            <person name="Goodwin L."/>
            <person name="Pitluck S."/>
            <person name="Peters L."/>
            <person name="Ovchinnikova G."/>
            <person name="Lu M."/>
            <person name="Kyrpides N."/>
            <person name="Mavromatis K."/>
            <person name="Ivanova N."/>
            <person name="Brettin T."/>
            <person name="Detter J.C."/>
            <person name="Han C."/>
            <person name="Larimer F."/>
            <person name="Land M."/>
            <person name="Hauser L."/>
            <person name="Markowitz V."/>
            <person name="Cheng J.-F."/>
            <person name="Hugenholtz P."/>
            <person name="Woyke T."/>
            <person name="Wu D."/>
            <person name="Spring S."/>
            <person name="Schroeder M."/>
            <person name="Kopitz M."/>
            <person name="Brambilla E."/>
            <person name="Klenk H.-P."/>
            <person name="Eisen J.A."/>
        </authorList>
    </citation>
    <scope>NUCLEOTIDE SEQUENCE</scope>
    <source>
        <strain evidence="5">DSM 3403</strain>
    </source>
</reference>
<dbReference type="eggNOG" id="COG1331">
    <property type="taxonomic scope" value="Bacteria"/>
</dbReference>
<evidence type="ECO:0000256" key="2">
    <source>
        <dbReference type="ARBA" id="ARBA00023284"/>
    </source>
</evidence>
<dbReference type="PANTHER" id="PTHR15337">
    <property type="entry name" value="ANTERIOR GRADIENT PROTEIN-RELATED"/>
    <property type="match status" value="1"/>
</dbReference>
<evidence type="ECO:0000256" key="1">
    <source>
        <dbReference type="ARBA" id="ARBA00022729"/>
    </source>
</evidence>
<proteinExistence type="predicted"/>
<dbReference type="InterPro" id="IPR012336">
    <property type="entry name" value="Thioredoxin-like_fold"/>
</dbReference>
<dbReference type="EMBL" id="CP003349">
    <property type="protein sequence ID" value="AFD05715.1"/>
    <property type="molecule type" value="Genomic_DNA"/>
</dbReference>
<organism evidence="5 6">
    <name type="scientific">Solitalea canadensis (strain ATCC 29591 / DSM 3403 / JCM 21819 / LMG 8368 / NBRC 15130 / NCIMB 12057 / USAM 9D)</name>
    <name type="common">Flexibacter canadensis</name>
    <dbReference type="NCBI Taxonomy" id="929556"/>
    <lineage>
        <taxon>Bacteria</taxon>
        <taxon>Pseudomonadati</taxon>
        <taxon>Bacteroidota</taxon>
        <taxon>Sphingobacteriia</taxon>
        <taxon>Sphingobacteriales</taxon>
        <taxon>Sphingobacteriaceae</taxon>
        <taxon>Solitalea</taxon>
    </lineage>
</organism>
<feature type="domain" description="Thioredoxin" evidence="4">
    <location>
        <begin position="17"/>
        <end position="144"/>
    </location>
</feature>
<evidence type="ECO:0000313" key="6">
    <source>
        <dbReference type="Proteomes" id="UP000007590"/>
    </source>
</evidence>
<feature type="signal peptide" evidence="3">
    <location>
        <begin position="1"/>
        <end position="28"/>
    </location>
</feature>
<dbReference type="STRING" id="929556.Solca_0585"/>
<dbReference type="HOGENOM" id="CLU_1199137_0_0_10"/>
<sequence>MLIKLQSIQMKKVIVSLLLLLSVGSVMAQGINFEHTSWNETLKKARELNKPIFIDVYTTWCGPCKAMSNQIFPREDVGAFFNKNFINLKIDAEKGEWIEFSKKYGVKAYPTFLFINSQNEELIGNAVGAYPAAEFLDVGNDMLKKLNGVKEVSLADLEAQFKNGDRSDEFIQQYVKRLKVENQPVGAVLEAYTAQFSSKTPTTEQLFFIATNFFGRTKKGLRFPYYQLQGG</sequence>
<evidence type="ECO:0000313" key="5">
    <source>
        <dbReference type="EMBL" id="AFD05715.1"/>
    </source>
</evidence>
<dbReference type="Pfam" id="PF13098">
    <property type="entry name" value="Thioredoxin_2"/>
    <property type="match status" value="1"/>
</dbReference>
<dbReference type="SUPFAM" id="SSF52833">
    <property type="entry name" value="Thioredoxin-like"/>
    <property type="match status" value="1"/>
</dbReference>
<name>H8KP78_SOLCM</name>
<dbReference type="PROSITE" id="PS51352">
    <property type="entry name" value="THIOREDOXIN_2"/>
    <property type="match status" value="1"/>
</dbReference>
<feature type="chain" id="PRO_5003615133" evidence="3">
    <location>
        <begin position="29"/>
        <end position="231"/>
    </location>
</feature>
<dbReference type="InterPro" id="IPR017937">
    <property type="entry name" value="Thioredoxin_CS"/>
</dbReference>
<gene>
    <name evidence="5" type="ordered locus">Solca_0585</name>
</gene>
<dbReference type="PANTHER" id="PTHR15337:SF11">
    <property type="entry name" value="THIOREDOXIN DOMAIN-CONTAINING PROTEIN"/>
    <property type="match status" value="1"/>
</dbReference>
<dbReference type="InterPro" id="IPR051099">
    <property type="entry name" value="AGR/TXD"/>
</dbReference>
<dbReference type="AlphaFoldDB" id="H8KP78"/>
<keyword evidence="6" id="KW-1185">Reference proteome</keyword>